<reference evidence="4" key="1">
    <citation type="journal article" date="2019" name="Int. J. Syst. Evol. Microbiol.">
        <title>The Global Catalogue of Microorganisms (GCM) 10K type strain sequencing project: providing services to taxonomists for standard genome sequencing and annotation.</title>
        <authorList>
            <consortium name="The Broad Institute Genomics Platform"/>
            <consortium name="The Broad Institute Genome Sequencing Center for Infectious Disease"/>
            <person name="Wu L."/>
            <person name="Ma J."/>
        </authorList>
    </citation>
    <scope>NUCLEOTIDE SEQUENCE [LARGE SCALE GENOMIC DNA]</scope>
    <source>
        <strain evidence="4">JCM 16034</strain>
    </source>
</reference>
<dbReference type="EMBL" id="BAAAQW010000003">
    <property type="protein sequence ID" value="GAA2198716.1"/>
    <property type="molecule type" value="Genomic_DNA"/>
</dbReference>
<gene>
    <name evidence="3" type="ORF">GCM10009849_12460</name>
</gene>
<proteinExistence type="predicted"/>
<dbReference type="RefSeq" id="WP_344298800.1">
    <property type="nucleotide sequence ID" value="NZ_BAAAQW010000003.1"/>
</dbReference>
<organism evidence="3 4">
    <name type="scientific">Sinomonas flava</name>
    <dbReference type="NCBI Taxonomy" id="496857"/>
    <lineage>
        <taxon>Bacteria</taxon>
        <taxon>Bacillati</taxon>
        <taxon>Actinomycetota</taxon>
        <taxon>Actinomycetes</taxon>
        <taxon>Micrococcales</taxon>
        <taxon>Micrococcaceae</taxon>
        <taxon>Sinomonas</taxon>
    </lineage>
</organism>
<evidence type="ECO:0000313" key="3">
    <source>
        <dbReference type="EMBL" id="GAA2198716.1"/>
    </source>
</evidence>
<feature type="transmembrane region" description="Helical" evidence="1">
    <location>
        <begin position="12"/>
        <end position="31"/>
    </location>
</feature>
<sequence length="122" mass="12557">MPQLQSKERGAAAVEFALVLPILLLLVVGIIEFGRLYNAQIVMTNAAREAARTMAVTKDAGLAVSAAQAVAGGYTINVAPGTCTPDTQVTSTVTSQVDLLTGSWFTFGPVNLTGIGAMRCGG</sequence>
<keyword evidence="1" id="KW-0812">Transmembrane</keyword>
<dbReference type="Proteomes" id="UP001500432">
    <property type="component" value="Unassembled WGS sequence"/>
</dbReference>
<accession>A0ABP5NGL3</accession>
<name>A0ABP5NGL3_9MICC</name>
<evidence type="ECO:0000256" key="1">
    <source>
        <dbReference type="SAM" id="Phobius"/>
    </source>
</evidence>
<keyword evidence="1" id="KW-1133">Transmembrane helix</keyword>
<comment type="caution">
    <text evidence="3">The sequence shown here is derived from an EMBL/GenBank/DDBJ whole genome shotgun (WGS) entry which is preliminary data.</text>
</comment>
<dbReference type="InterPro" id="IPR012495">
    <property type="entry name" value="TadE-like_dom"/>
</dbReference>
<keyword evidence="1" id="KW-0472">Membrane</keyword>
<evidence type="ECO:0000313" key="4">
    <source>
        <dbReference type="Proteomes" id="UP001500432"/>
    </source>
</evidence>
<protein>
    <recommendedName>
        <fullName evidence="2">TadE-like domain-containing protein</fullName>
    </recommendedName>
</protein>
<keyword evidence="4" id="KW-1185">Reference proteome</keyword>
<feature type="domain" description="TadE-like" evidence="2">
    <location>
        <begin position="10"/>
        <end position="52"/>
    </location>
</feature>
<evidence type="ECO:0000259" key="2">
    <source>
        <dbReference type="Pfam" id="PF07811"/>
    </source>
</evidence>
<dbReference type="Pfam" id="PF07811">
    <property type="entry name" value="TadE"/>
    <property type="match status" value="1"/>
</dbReference>